<evidence type="ECO:0000313" key="5">
    <source>
        <dbReference type="Proteomes" id="UP000242501"/>
    </source>
</evidence>
<feature type="coiled-coil region" evidence="1">
    <location>
        <begin position="36"/>
        <end position="81"/>
    </location>
</feature>
<sequence length="471" mass="50832">MVKVNKLALSIGAALVMGAVGSTQAATTTTHTQKKVVELESQVAQLQQLVQQLSAQQQQQVAQQQQIAQQQQEQSVQLQQNAILALEKPNVAPKESSSKPGWMTLADGQTQLKIYGNVRVDAVYDFDGSTSSTADIYNRTNLAPLNSTNATKGALNVSAANSRLGIDLLRPTSYGDLKAKIEADFMSGTYTNGSGGFRVRHAFVELGKWTVGQTLSPFANNDTTPETVDGNGPIGQGSTRAVQVRYTQPITKTQKVLVALEGGDVDNFSGASQTAGGSRLPQLTARYDIATADKKGLVQVHGLLRENRASTNDSNDKESLGWGAGIGAKYNFTANDSIFANYSHVKGAGKANMLYANNSYTTVTSGTSFNILASELDAVNIGYGRKWNNEWRSNLILGGMLYTDDNAFAKKAIADKSTTLNKSVYNIIVNAIYTPVKNVDLGVEYTYGQRETFLSQKGDFSRLNLMAKYNF</sequence>
<accession>A0A1G6H793</accession>
<dbReference type="AlphaFoldDB" id="A0A1G6H793"/>
<feature type="signal peptide" evidence="3">
    <location>
        <begin position="1"/>
        <end position="25"/>
    </location>
</feature>
<keyword evidence="3" id="KW-0732">Signal</keyword>
<name>A0A1G6H793_9GAMM</name>
<gene>
    <name evidence="4" type="ORF">SAMN05421733_104108</name>
</gene>
<dbReference type="Pfam" id="PF19577">
    <property type="entry name" value="DcaP"/>
    <property type="match status" value="1"/>
</dbReference>
<evidence type="ECO:0000256" key="3">
    <source>
        <dbReference type="SAM" id="SignalP"/>
    </source>
</evidence>
<keyword evidence="1" id="KW-0175">Coiled coil</keyword>
<organism evidence="4 5">
    <name type="scientific">Acinetobacter boissieri</name>
    <dbReference type="NCBI Taxonomy" id="1219383"/>
    <lineage>
        <taxon>Bacteria</taxon>
        <taxon>Pseudomonadati</taxon>
        <taxon>Pseudomonadota</taxon>
        <taxon>Gammaproteobacteria</taxon>
        <taxon>Moraxellales</taxon>
        <taxon>Moraxellaceae</taxon>
        <taxon>Acinetobacter</taxon>
    </lineage>
</organism>
<evidence type="ECO:0000256" key="2">
    <source>
        <dbReference type="SAM" id="MobiDB-lite"/>
    </source>
</evidence>
<reference evidence="5" key="1">
    <citation type="submission" date="2016-09" db="EMBL/GenBank/DDBJ databases">
        <authorList>
            <person name="Varghese N."/>
            <person name="Submissions S."/>
        </authorList>
    </citation>
    <scope>NUCLEOTIDE SEQUENCE [LARGE SCALE GENOMIC DNA]</scope>
    <source>
        <strain evidence="5">ANC 4422</strain>
    </source>
</reference>
<dbReference type="Proteomes" id="UP000242501">
    <property type="component" value="Unassembled WGS sequence"/>
</dbReference>
<feature type="region of interest" description="Disordered" evidence="2">
    <location>
        <begin position="217"/>
        <end position="236"/>
    </location>
</feature>
<proteinExistence type="predicted"/>
<dbReference type="SUPFAM" id="SSF56935">
    <property type="entry name" value="Porins"/>
    <property type="match status" value="1"/>
</dbReference>
<dbReference type="OrthoDB" id="190887at2"/>
<dbReference type="InterPro" id="IPR045748">
    <property type="entry name" value="DcaP"/>
</dbReference>
<feature type="chain" id="PRO_5017408447" evidence="3">
    <location>
        <begin position="26"/>
        <end position="471"/>
    </location>
</feature>
<dbReference type="STRING" id="1219383.SAMN05421733_104108"/>
<evidence type="ECO:0000256" key="1">
    <source>
        <dbReference type="SAM" id="Coils"/>
    </source>
</evidence>
<dbReference type="EMBL" id="FMYL01000004">
    <property type="protein sequence ID" value="SDB90140.1"/>
    <property type="molecule type" value="Genomic_DNA"/>
</dbReference>
<keyword evidence="5" id="KW-1185">Reference proteome</keyword>
<protein>
    <submittedName>
        <fullName evidence="4">Porin subfamily protein</fullName>
    </submittedName>
</protein>
<evidence type="ECO:0000313" key="4">
    <source>
        <dbReference type="EMBL" id="SDB90140.1"/>
    </source>
</evidence>
<feature type="compositionally biased region" description="Polar residues" evidence="2">
    <location>
        <begin position="217"/>
        <end position="226"/>
    </location>
</feature>